<keyword evidence="2" id="KW-0732">Signal</keyword>
<accession>A0ABT0GFH5</accession>
<dbReference type="EMBL" id="JALNMH010000003">
    <property type="protein sequence ID" value="MCK7592934.1"/>
    <property type="molecule type" value="Genomic_DNA"/>
</dbReference>
<dbReference type="RefSeq" id="WP_248205671.1">
    <property type="nucleotide sequence ID" value="NZ_JALNMH010000003.1"/>
</dbReference>
<name>A0ABT0GFH5_9GAMM</name>
<evidence type="ECO:0000256" key="2">
    <source>
        <dbReference type="SAM" id="SignalP"/>
    </source>
</evidence>
<proteinExistence type="predicted"/>
<dbReference type="Proteomes" id="UP001431449">
    <property type="component" value="Unassembled WGS sequence"/>
</dbReference>
<keyword evidence="4" id="KW-1185">Reference proteome</keyword>
<gene>
    <name evidence="3" type="ORF">M0G41_04530</name>
</gene>
<organism evidence="3 4">
    <name type="scientific">Pseudomarimonas salicorniae</name>
    <dbReference type="NCBI Taxonomy" id="2933270"/>
    <lineage>
        <taxon>Bacteria</taxon>
        <taxon>Pseudomonadati</taxon>
        <taxon>Pseudomonadota</taxon>
        <taxon>Gammaproteobacteria</taxon>
        <taxon>Lysobacterales</taxon>
        <taxon>Lysobacteraceae</taxon>
        <taxon>Pseudomarimonas</taxon>
    </lineage>
</organism>
<feature type="signal peptide" evidence="2">
    <location>
        <begin position="1"/>
        <end position="21"/>
    </location>
</feature>
<sequence length="694" mass="69308">MRAPIPCALFLACLLAGSTDAAPIGSAFTFQARLSEDGQPASGQYDLEFELFDAEQGGSPIGLIPISGLIGTDGAVGEEGRIGREGLISVMLDFGDGAFVGDARWLEVRVRKQGESEFTTLQPRQPILSTPYALHAQFVGRGVVGSTEIDASQVQARVLSACAAGSSIRAIAQDGSVTCELDNSEASPWTTETDGSLFSGVNAVIGPMFSPDPALSLRQASNITRPQLLLQEETPNNFARLSFANLAQSTSYWTIAARNQSDGNADLMNFYLANANGGADILSLRGNRHVGINTTNPAAPLSVQARDNWRPGVGAGRGDFYVGDGQVGLSIGVSLGGGGRGVTRLWTNNSTPMYFGNENDVSMTVGASGDRVGIGTTDPQQRLDVQGGGVRIGTLGGGAANRAVLVEPDGDLVAGPAATGGPASLFGSFGGDGRDGAFNASGTTSLGSGSPSEVLVRQYTSFSLSGTLNIRAPFAYIAVSGRCEGLTAGSVINAREGALGGIQGDSGPGFPGSSGRLVTDQCVSGAGATGGSTAQDSGGAGGAAEGGSDGTNTLKRLLLSGGANPGADVQLRGFGSNVTRTDAFADLLRCVGGGGGAGAPSTGGALGGAGGRGGGVIYLECGELAGSLTVNASGNPAPSAGAGRDGGGGGGGVALIRARSAQGTAQWGARAEGGLSTEGGDGQHGYADIVVFEE</sequence>
<feature type="chain" id="PRO_5045562042" evidence="2">
    <location>
        <begin position="22"/>
        <end position="694"/>
    </location>
</feature>
<evidence type="ECO:0000256" key="1">
    <source>
        <dbReference type="SAM" id="MobiDB-lite"/>
    </source>
</evidence>
<feature type="compositionally biased region" description="Gly residues" evidence="1">
    <location>
        <begin position="538"/>
        <end position="547"/>
    </location>
</feature>
<reference evidence="3" key="1">
    <citation type="submission" date="2022-04" db="EMBL/GenBank/DDBJ databases">
        <title>Lysobacter sp. CAU 1642 isolated from sea sand.</title>
        <authorList>
            <person name="Kim W."/>
        </authorList>
    </citation>
    <scope>NUCLEOTIDE SEQUENCE</scope>
    <source>
        <strain evidence="3">CAU 1642</strain>
    </source>
</reference>
<evidence type="ECO:0000313" key="3">
    <source>
        <dbReference type="EMBL" id="MCK7592934.1"/>
    </source>
</evidence>
<protein>
    <submittedName>
        <fullName evidence="3">Uncharacterized protein</fullName>
    </submittedName>
</protein>
<comment type="caution">
    <text evidence="3">The sequence shown here is derived from an EMBL/GenBank/DDBJ whole genome shotgun (WGS) entry which is preliminary data.</text>
</comment>
<evidence type="ECO:0000313" key="4">
    <source>
        <dbReference type="Proteomes" id="UP001431449"/>
    </source>
</evidence>
<feature type="region of interest" description="Disordered" evidence="1">
    <location>
        <begin position="528"/>
        <end position="547"/>
    </location>
</feature>